<keyword evidence="3" id="KW-0238">DNA-binding</keyword>
<dbReference type="CDD" id="cd00397">
    <property type="entry name" value="DNA_BRE_C"/>
    <property type="match status" value="1"/>
</dbReference>
<dbReference type="Proteomes" id="UP000035909">
    <property type="component" value="Unassembled WGS sequence"/>
</dbReference>
<dbReference type="GO" id="GO:0003677">
    <property type="term" value="F:DNA binding"/>
    <property type="evidence" value="ECO:0007669"/>
    <property type="project" value="UniProtKB-KW"/>
</dbReference>
<organism evidence="6 7">
    <name type="scientific">Photobacterium ganghwense</name>
    <dbReference type="NCBI Taxonomy" id="320778"/>
    <lineage>
        <taxon>Bacteria</taxon>
        <taxon>Pseudomonadati</taxon>
        <taxon>Pseudomonadota</taxon>
        <taxon>Gammaproteobacteria</taxon>
        <taxon>Vibrionales</taxon>
        <taxon>Vibrionaceae</taxon>
        <taxon>Photobacterium</taxon>
    </lineage>
</organism>
<keyword evidence="4" id="KW-0233">DNA recombination</keyword>
<keyword evidence="7" id="KW-1185">Reference proteome</keyword>
<evidence type="ECO:0000313" key="6">
    <source>
        <dbReference type="EMBL" id="KLV08127.1"/>
    </source>
</evidence>
<dbReference type="InterPro" id="IPR013762">
    <property type="entry name" value="Integrase-like_cat_sf"/>
</dbReference>
<comment type="caution">
    <text evidence="6">The sequence shown here is derived from an EMBL/GenBank/DDBJ whole genome shotgun (WGS) entry which is preliminary data.</text>
</comment>
<proteinExistence type="inferred from homology"/>
<accession>A0A0J1K0X9</accession>
<name>A0A0J1K0X9_9GAMM</name>
<dbReference type="AlphaFoldDB" id="A0A0J1K0X9"/>
<dbReference type="RefSeq" id="WP_047886019.1">
    <property type="nucleotide sequence ID" value="NZ_LDOU01000015.1"/>
</dbReference>
<dbReference type="Gene3D" id="1.10.443.10">
    <property type="entry name" value="Intergrase catalytic core"/>
    <property type="match status" value="1"/>
</dbReference>
<dbReference type="PANTHER" id="PTHR30349:SF41">
    <property type="entry name" value="INTEGRASE_RECOMBINASE PROTEIN MJ0367-RELATED"/>
    <property type="match status" value="1"/>
</dbReference>
<dbReference type="EMBL" id="LDOU01000015">
    <property type="protein sequence ID" value="KLV08127.1"/>
    <property type="molecule type" value="Genomic_DNA"/>
</dbReference>
<feature type="domain" description="Tyr recombinase" evidence="5">
    <location>
        <begin position="232"/>
        <end position="459"/>
    </location>
</feature>
<reference evidence="6 7" key="1">
    <citation type="submission" date="2015-05" db="EMBL/GenBank/DDBJ databases">
        <title>Photobacterium galathea sp. nov.</title>
        <authorList>
            <person name="Machado H."/>
            <person name="Gram L."/>
        </authorList>
    </citation>
    <scope>NUCLEOTIDE SEQUENCE [LARGE SCALE GENOMIC DNA]</scope>
    <source>
        <strain evidence="6 7">DSM 22954</strain>
    </source>
</reference>
<dbReference type="SUPFAM" id="SSF56349">
    <property type="entry name" value="DNA breaking-rejoining enzymes"/>
    <property type="match status" value="1"/>
</dbReference>
<sequence length="502" mass="58017">MKLKNVRYVTNRQTTIVKSRVVETTSHHLYRISDGCEIEEFRSYEEEVVRLAETTTKKQNLSPNTLNSYRGAVIKFIDYLHEAGVMGSDIPLNLTHAHKVITSYPAYIQKEPRKNATHEVLVLRELMESFRPKLGNNAMNVHLNAIEHYIKISERYARAAHTRACRAVGISPSETEYQPLFDQVWNSSELSHSQKLYWQNNTALGGILGAHNIKGEMNQIFSRQPSDESHVRDKVTITQEEIKTLLNQESLSVRDRTLYALLFASGLRISEALLLQLAHIDFTERRIFLTPNISKRGLTLEEIRLCSAWKGRRTLNNEVNLFGVAEEIFWNSLHELLTSMITDYSHDFLFTFEKGINKGRPYLLTQRADEKRSHSNIVTRFKKALMDAGISEELLHGPHFARHALVFYLNTECPRLTEDGKLIYGYELNDISKLIGHTNPLSTEKYNRDNSEKLNQEHKLAREVTRLNLNEQQAELLKEQHYHLAQAKKLEGMLLKLEDHKK</sequence>
<dbReference type="PANTHER" id="PTHR30349">
    <property type="entry name" value="PHAGE INTEGRASE-RELATED"/>
    <property type="match status" value="1"/>
</dbReference>
<evidence type="ECO:0000256" key="4">
    <source>
        <dbReference type="ARBA" id="ARBA00023172"/>
    </source>
</evidence>
<dbReference type="InterPro" id="IPR050090">
    <property type="entry name" value="Tyrosine_recombinase_XerCD"/>
</dbReference>
<keyword evidence="2" id="KW-0229">DNA integration</keyword>
<evidence type="ECO:0000313" key="7">
    <source>
        <dbReference type="Proteomes" id="UP000035909"/>
    </source>
</evidence>
<evidence type="ECO:0000259" key="5">
    <source>
        <dbReference type="PROSITE" id="PS51898"/>
    </source>
</evidence>
<dbReference type="OrthoDB" id="9801717at2"/>
<dbReference type="PATRIC" id="fig|320778.3.peg.3264"/>
<comment type="similarity">
    <text evidence="1">Belongs to the 'phage' integrase family.</text>
</comment>
<dbReference type="Pfam" id="PF00589">
    <property type="entry name" value="Phage_integrase"/>
    <property type="match status" value="1"/>
</dbReference>
<dbReference type="InterPro" id="IPR011010">
    <property type="entry name" value="DNA_brk_join_enz"/>
</dbReference>
<dbReference type="GO" id="GO:0006310">
    <property type="term" value="P:DNA recombination"/>
    <property type="evidence" value="ECO:0007669"/>
    <property type="project" value="UniProtKB-KW"/>
</dbReference>
<dbReference type="InterPro" id="IPR002104">
    <property type="entry name" value="Integrase_catalytic"/>
</dbReference>
<evidence type="ECO:0000256" key="1">
    <source>
        <dbReference type="ARBA" id="ARBA00008857"/>
    </source>
</evidence>
<gene>
    <name evidence="6" type="ORF">ABT57_15020</name>
</gene>
<dbReference type="STRING" id="320778.ABT57_15020"/>
<evidence type="ECO:0000256" key="2">
    <source>
        <dbReference type="ARBA" id="ARBA00022908"/>
    </source>
</evidence>
<dbReference type="GO" id="GO:0015074">
    <property type="term" value="P:DNA integration"/>
    <property type="evidence" value="ECO:0007669"/>
    <property type="project" value="UniProtKB-KW"/>
</dbReference>
<protein>
    <recommendedName>
        <fullName evidence="5">Tyr recombinase domain-containing protein</fullName>
    </recommendedName>
</protein>
<dbReference type="PROSITE" id="PS51898">
    <property type="entry name" value="TYR_RECOMBINASE"/>
    <property type="match status" value="1"/>
</dbReference>
<evidence type="ECO:0000256" key="3">
    <source>
        <dbReference type="ARBA" id="ARBA00023125"/>
    </source>
</evidence>